<evidence type="ECO:0000313" key="1">
    <source>
        <dbReference type="EMBL" id="MBW0548813.1"/>
    </source>
</evidence>
<protein>
    <submittedName>
        <fullName evidence="1">Uncharacterized protein</fullName>
    </submittedName>
</protein>
<reference evidence="1" key="1">
    <citation type="submission" date="2021-03" db="EMBL/GenBank/DDBJ databases">
        <title>Draft genome sequence of rust myrtle Austropuccinia psidii MF-1, a brazilian biotype.</title>
        <authorList>
            <person name="Quecine M.C."/>
            <person name="Pachon D.M.R."/>
            <person name="Bonatelli M.L."/>
            <person name="Correr F.H."/>
            <person name="Franceschini L.M."/>
            <person name="Leite T.F."/>
            <person name="Margarido G.R.A."/>
            <person name="Almeida C.A."/>
            <person name="Ferrarezi J.A."/>
            <person name="Labate C.A."/>
        </authorList>
    </citation>
    <scope>NUCLEOTIDE SEQUENCE</scope>
    <source>
        <strain evidence="1">MF-1</strain>
    </source>
</reference>
<gene>
    <name evidence="1" type="ORF">O181_088528</name>
</gene>
<accession>A0A9Q3IRM8</accession>
<evidence type="ECO:0000313" key="2">
    <source>
        <dbReference type="Proteomes" id="UP000765509"/>
    </source>
</evidence>
<dbReference type="OrthoDB" id="7548346at2759"/>
<organism evidence="1 2">
    <name type="scientific">Austropuccinia psidii MF-1</name>
    <dbReference type="NCBI Taxonomy" id="1389203"/>
    <lineage>
        <taxon>Eukaryota</taxon>
        <taxon>Fungi</taxon>
        <taxon>Dikarya</taxon>
        <taxon>Basidiomycota</taxon>
        <taxon>Pucciniomycotina</taxon>
        <taxon>Pucciniomycetes</taxon>
        <taxon>Pucciniales</taxon>
        <taxon>Sphaerophragmiaceae</taxon>
        <taxon>Austropuccinia</taxon>
    </lineage>
</organism>
<proteinExistence type="predicted"/>
<dbReference type="EMBL" id="AVOT02054083">
    <property type="protein sequence ID" value="MBW0548813.1"/>
    <property type="molecule type" value="Genomic_DNA"/>
</dbReference>
<keyword evidence="2" id="KW-1185">Reference proteome</keyword>
<sequence>MPEKSRRDVNHVPILDGRNFPRWSLLIDIELSARGLREICSSELSPTSDPAVISNWNKLNIEAVQLILSKFHPEIIITVVDGNTVKNAKMLWKKIHNKFASQTVTNHGRTWVRWECLGFNGNIKEYIKECSNKLFDIAGIGISMSPDIMAYSIL</sequence>
<dbReference type="Proteomes" id="UP000765509">
    <property type="component" value="Unassembled WGS sequence"/>
</dbReference>
<name>A0A9Q3IRM8_9BASI</name>
<comment type="caution">
    <text evidence="1">The sequence shown here is derived from an EMBL/GenBank/DDBJ whole genome shotgun (WGS) entry which is preliminary data.</text>
</comment>
<dbReference type="AlphaFoldDB" id="A0A9Q3IRM8"/>